<reference evidence="3" key="1">
    <citation type="submission" date="2022-11" db="UniProtKB">
        <authorList>
            <consortium name="WormBaseParasite"/>
        </authorList>
    </citation>
    <scope>IDENTIFICATION</scope>
</reference>
<evidence type="ECO:0000313" key="2">
    <source>
        <dbReference type="Proteomes" id="UP000887565"/>
    </source>
</evidence>
<accession>A0A915K2T4</accession>
<organism evidence="2 3">
    <name type="scientific">Romanomermis culicivorax</name>
    <name type="common">Nematode worm</name>
    <dbReference type="NCBI Taxonomy" id="13658"/>
    <lineage>
        <taxon>Eukaryota</taxon>
        <taxon>Metazoa</taxon>
        <taxon>Ecdysozoa</taxon>
        <taxon>Nematoda</taxon>
        <taxon>Enoplea</taxon>
        <taxon>Dorylaimia</taxon>
        <taxon>Mermithida</taxon>
        <taxon>Mermithoidea</taxon>
        <taxon>Mermithidae</taxon>
        <taxon>Romanomermis</taxon>
    </lineage>
</organism>
<feature type="compositionally biased region" description="Basic and acidic residues" evidence="1">
    <location>
        <begin position="265"/>
        <end position="277"/>
    </location>
</feature>
<feature type="region of interest" description="Disordered" evidence="1">
    <location>
        <begin position="264"/>
        <end position="288"/>
    </location>
</feature>
<evidence type="ECO:0000256" key="1">
    <source>
        <dbReference type="SAM" id="MobiDB-lite"/>
    </source>
</evidence>
<keyword evidence="2" id="KW-1185">Reference proteome</keyword>
<dbReference type="Proteomes" id="UP000887565">
    <property type="component" value="Unplaced"/>
</dbReference>
<proteinExistence type="predicted"/>
<sequence length="335" mass="38922">MQIDELDDQSDELIGAKGQRPRCPLADCKLWKTHQGIQQDQLKGKIVEEMEKLQTCAVQAKPDWTQSDERELLFQRKKVFEKGNGKRRAEPPTSSDVRVVVHRATHVDHYQYDFTLKANCDPFTKRGILPEELKYAALDAYYSLLVMFAAIHYGMADYLLMLKQVLDHDRMEPKQINTVALHFYQQYLAIPGHMNREMGLGFQAMETDQVQPNMVYHMMKCEMYNRWAIQMQGNNTGYYTAPTECNPARGQDVPLPSGFYPILPRDSKPLKDDRYSEDSDPEDIQDVQMPDWSNIGRDILENLKSGRSYWDLDGFETLTLGLPYPMREDAERMDY</sequence>
<dbReference type="AlphaFoldDB" id="A0A915K2T4"/>
<dbReference type="WBParaSite" id="nRc.2.0.1.t32143-RA">
    <property type="protein sequence ID" value="nRc.2.0.1.t32143-RA"/>
    <property type="gene ID" value="nRc.2.0.1.g32143"/>
</dbReference>
<evidence type="ECO:0000313" key="3">
    <source>
        <dbReference type="WBParaSite" id="nRc.2.0.1.t32143-RA"/>
    </source>
</evidence>
<protein>
    <submittedName>
        <fullName evidence="3">Uncharacterized protein</fullName>
    </submittedName>
</protein>
<name>A0A915K2T4_ROMCU</name>